<dbReference type="InterPro" id="IPR050952">
    <property type="entry name" value="TRIM-NHL_E3_ligases"/>
</dbReference>
<feature type="region of interest" description="Disordered" evidence="1">
    <location>
        <begin position="604"/>
        <end position="626"/>
    </location>
</feature>
<name>M5UD97_9BACT</name>
<evidence type="ECO:0000256" key="2">
    <source>
        <dbReference type="SAM" id="SignalP"/>
    </source>
</evidence>
<dbReference type="GO" id="GO:0000209">
    <property type="term" value="P:protein polyubiquitination"/>
    <property type="evidence" value="ECO:0007669"/>
    <property type="project" value="TreeGrafter"/>
</dbReference>
<dbReference type="Gene3D" id="2.60.40.1190">
    <property type="match status" value="1"/>
</dbReference>
<gene>
    <name evidence="3" type="ORF">RSSM_02735</name>
</gene>
<keyword evidence="4" id="KW-1185">Reference proteome</keyword>
<reference evidence="3 4" key="1">
    <citation type="journal article" date="2013" name="Mar. Genomics">
        <title>Expression of sulfatases in Rhodopirellula baltica and the diversity of sulfatases in the genus Rhodopirellula.</title>
        <authorList>
            <person name="Wegner C.E."/>
            <person name="Richter-Heitmann T."/>
            <person name="Klindworth A."/>
            <person name="Klockow C."/>
            <person name="Richter M."/>
            <person name="Achstetter T."/>
            <person name="Glockner F.O."/>
            <person name="Harder J."/>
        </authorList>
    </citation>
    <scope>NUCLEOTIDE SEQUENCE [LARGE SCALE GENOMIC DNA]</scope>
    <source>
        <strain evidence="3 4">SM41</strain>
    </source>
</reference>
<dbReference type="Gene3D" id="2.60.40.4070">
    <property type="match status" value="1"/>
</dbReference>
<dbReference type="SUPFAM" id="SSF101898">
    <property type="entry name" value="NHL repeat"/>
    <property type="match status" value="1"/>
</dbReference>
<evidence type="ECO:0000313" key="3">
    <source>
        <dbReference type="EMBL" id="EMI55826.1"/>
    </source>
</evidence>
<feature type="signal peptide" evidence="2">
    <location>
        <begin position="1"/>
        <end position="30"/>
    </location>
</feature>
<proteinExistence type="predicted"/>
<dbReference type="PANTHER" id="PTHR24104:SF25">
    <property type="entry name" value="PROTEIN LIN-41"/>
    <property type="match status" value="1"/>
</dbReference>
<dbReference type="RefSeq" id="WP_008678922.1">
    <property type="nucleotide sequence ID" value="NZ_ANOH01000194.1"/>
</dbReference>
<dbReference type="Proteomes" id="UP000011885">
    <property type="component" value="Unassembled WGS sequence"/>
</dbReference>
<evidence type="ECO:0000313" key="4">
    <source>
        <dbReference type="Proteomes" id="UP000011885"/>
    </source>
</evidence>
<dbReference type="GO" id="GO:0043161">
    <property type="term" value="P:proteasome-mediated ubiquitin-dependent protein catabolic process"/>
    <property type="evidence" value="ECO:0007669"/>
    <property type="project" value="TreeGrafter"/>
</dbReference>
<dbReference type="GO" id="GO:0061630">
    <property type="term" value="F:ubiquitin protein ligase activity"/>
    <property type="evidence" value="ECO:0007669"/>
    <property type="project" value="TreeGrafter"/>
</dbReference>
<dbReference type="Gene3D" id="2.120.10.30">
    <property type="entry name" value="TolB, C-terminal domain"/>
    <property type="match status" value="1"/>
</dbReference>
<feature type="chain" id="PRO_5004073336" evidence="2">
    <location>
        <begin position="31"/>
        <end position="1442"/>
    </location>
</feature>
<dbReference type="GO" id="GO:0008270">
    <property type="term" value="F:zinc ion binding"/>
    <property type="evidence" value="ECO:0007669"/>
    <property type="project" value="UniProtKB-KW"/>
</dbReference>
<dbReference type="OrthoDB" id="9799230at2"/>
<protein>
    <submittedName>
        <fullName evidence="3">NHL repeat containing protein</fullName>
    </submittedName>
</protein>
<feature type="compositionally biased region" description="Basic and acidic residues" evidence="1">
    <location>
        <begin position="606"/>
        <end position="626"/>
    </location>
</feature>
<organism evidence="3 4">
    <name type="scientific">Rhodopirellula sallentina SM41</name>
    <dbReference type="NCBI Taxonomy" id="1263870"/>
    <lineage>
        <taxon>Bacteria</taxon>
        <taxon>Pseudomonadati</taxon>
        <taxon>Planctomycetota</taxon>
        <taxon>Planctomycetia</taxon>
        <taxon>Pirellulales</taxon>
        <taxon>Pirellulaceae</taxon>
        <taxon>Rhodopirellula</taxon>
    </lineage>
</organism>
<keyword evidence="2" id="KW-0732">Signal</keyword>
<evidence type="ECO:0000256" key="1">
    <source>
        <dbReference type="SAM" id="MobiDB-lite"/>
    </source>
</evidence>
<sequence length="1442" mass="158089">MCFRFSCRVASIVGVTMAMLGASGNHPAYAQTPSTELFPAFDASLLDPATFAERIGNAPESPIEGDSPAARVGPQAVVWCQQSKPHWKGMTYGAGREAGPRHLRIGFTQAVPVGSVLVGGGGSLSVLKPDAEYPGDLADDSQWISAQRLVDVSVSDAEVQAGDYGLWVLPPGTVTRALRFSHTPTAGDRETAGKLAGVWLLPQRMGNVAPQALVQSRARDDVSMKIVDESHNGTWQAWENAEDGAPLPVSDEHPEIVTLTWPKSVTLGGVCLLWAGFAECEIDAFTGDDDSNVREASEESWVCVGRGRDLQSWYPSQLGPNWIVLDREVNTRAIRVRMTAPSTERHSHVVRKIKDGRRVWLGELMALSPIRESKIASLVLPEQSEEPPPIPIEFTLPEAGIVTLVIEDEEGRRVRNLLSETHFPAGENIAWWDGSDDLLRDPQAAAHGVYHIPSRPVAPGRYTVRGLWRKPLSLRYEFSIYNAGKPPWRTADNTGCWLTTHTPPTSMAFVPGDRTTDGKPLVFMGCYVAEGGHGLQWLREDGTKIGGQHWVGGHWTGAPTLAVDLGSHAEKEHLCYVGSVWEGELRLTAKTKSLGDQSVFQIQLGDDSRPKKPTDPRPDPLEGFEGGDRRFVLSGLAAHDGMLVCSMLRHNGLLFVDVPSGKRVGHLSVASPRGVTFDEQGRVLVLSGNQLLAFSSIKATQAETVIAEGLEDPRHIAIDAEGRYFISDRGSSHQVKIFSPAGKFIEAIGKAGSPAVGEYDPLHMNNPNGMAVDSQGRVWVAENDNYPRRVSVWSSGGDLERTFYGPTEYGGGGVLDSRDAEKFFYKGLEFSLDWKSGTDTLARVFARPDPLLDAHYGHFSPDWPLYPSRGNGRRYFTSCYTHTPTGGDNVAFLWLDTGKQTRLVAALGDAHAWPHLREQPEFRSVWPDGTQPEKSNPQPDKHATFLWMDLNADGKPQAAEIQMTRGQARGVTVTRELDFVVSRLSEDTAMFSPTRIDTKGVPRYDFAPVRLGPAGGRPPSSGGNQTLHYNDWTISTNATKPFSPHGLGGMYRGEPRWSYPSPWPGLHASHEAAVPDRPGMVVGHTRLLGDFIDSPVGPMFGINGNMGNMYLFTADGLFVSTLFHDIRLRPNWAAPVATRNMDVTDVSLHDENFWPSMTQTPDGKVYVVDGGRTSLVRVDGLDTLQRLPDQKINVTTADLDKARDWFARVELSRQQTLGTGILFVPIRTETPTVDGELDDWPVTSQWAMIDRRGTKANFNSNSRPYEVSGSLCIADDRLFAAWRTTEKDLLNNSGETPNALFKTGGCLDLMLQTDTDQRLLVTLVKGKMRAVLYRAKVPGTTDPVAFSSPWRTINIDVVEDVTSQVSFATDKAGNYEVSVPLATLHWAPDSGDIVRADIGVLRGSGGQTMQRVYWSNKATAITADVPSEAELTPKLWGQWKVK</sequence>
<dbReference type="InterPro" id="IPR011042">
    <property type="entry name" value="6-blade_b-propeller_TolB-like"/>
</dbReference>
<dbReference type="PATRIC" id="fig|1263870.3.peg.2907"/>
<comment type="caution">
    <text evidence="3">The sequence shown here is derived from an EMBL/GenBank/DDBJ whole genome shotgun (WGS) entry which is preliminary data.</text>
</comment>
<dbReference type="PANTHER" id="PTHR24104">
    <property type="entry name" value="E3 UBIQUITIN-PROTEIN LIGASE NHLRC1-RELATED"/>
    <property type="match status" value="1"/>
</dbReference>
<dbReference type="EMBL" id="ANOH01000194">
    <property type="protein sequence ID" value="EMI55826.1"/>
    <property type="molecule type" value="Genomic_DNA"/>
</dbReference>
<accession>M5UD97</accession>